<dbReference type="AlphaFoldDB" id="A0A484KI25"/>
<dbReference type="InterPro" id="IPR025525">
    <property type="entry name" value="hAT-like_transposase_RNase-H"/>
</dbReference>
<gene>
    <name evidence="2" type="ORF">CCAM_LOCUS4475</name>
</gene>
<accession>A0A484KI25</accession>
<dbReference type="Pfam" id="PF14372">
    <property type="entry name" value="hAT-like_RNase-H"/>
    <property type="match status" value="1"/>
</dbReference>
<keyword evidence="3" id="KW-1185">Reference proteome</keyword>
<reference evidence="2 3" key="1">
    <citation type="submission" date="2018-04" db="EMBL/GenBank/DDBJ databases">
        <authorList>
            <person name="Vogel A."/>
        </authorList>
    </citation>
    <scope>NUCLEOTIDE SEQUENCE [LARGE SCALE GENOMIC DNA]</scope>
</reference>
<dbReference type="OrthoDB" id="1306273at2759"/>
<organism evidence="2 3">
    <name type="scientific">Cuscuta campestris</name>
    <dbReference type="NCBI Taxonomy" id="132261"/>
    <lineage>
        <taxon>Eukaryota</taxon>
        <taxon>Viridiplantae</taxon>
        <taxon>Streptophyta</taxon>
        <taxon>Embryophyta</taxon>
        <taxon>Tracheophyta</taxon>
        <taxon>Spermatophyta</taxon>
        <taxon>Magnoliopsida</taxon>
        <taxon>eudicotyledons</taxon>
        <taxon>Gunneridae</taxon>
        <taxon>Pentapetalae</taxon>
        <taxon>asterids</taxon>
        <taxon>lamiids</taxon>
        <taxon>Solanales</taxon>
        <taxon>Convolvulaceae</taxon>
        <taxon>Cuscuteae</taxon>
        <taxon>Cuscuta</taxon>
        <taxon>Cuscuta subgen. Grammica</taxon>
        <taxon>Cuscuta sect. Cleistogrammica</taxon>
    </lineage>
</organism>
<dbReference type="GO" id="GO:0003677">
    <property type="term" value="F:DNA binding"/>
    <property type="evidence" value="ECO:0007669"/>
    <property type="project" value="InterPro"/>
</dbReference>
<evidence type="ECO:0000313" key="3">
    <source>
        <dbReference type="Proteomes" id="UP000595140"/>
    </source>
</evidence>
<proteinExistence type="predicted"/>
<dbReference type="Proteomes" id="UP000595140">
    <property type="component" value="Unassembled WGS sequence"/>
</dbReference>
<dbReference type="EMBL" id="OOIL02000230">
    <property type="protein sequence ID" value="VFQ62699.1"/>
    <property type="molecule type" value="Genomic_DNA"/>
</dbReference>
<evidence type="ECO:0000259" key="1">
    <source>
        <dbReference type="Pfam" id="PF14372"/>
    </source>
</evidence>
<sequence>MAIAMREKYNKYWGDVDKMNKLIYVAAILDPHYKMLVVGITPVDMFGVKKGKDLAENVEKWCKLSCVHKIRYEQKGITGVDLEENIKELEKGL</sequence>
<feature type="domain" description="hAT-like transposase RNase-H fold" evidence="1">
    <location>
        <begin position="1"/>
        <end position="60"/>
    </location>
</feature>
<protein>
    <recommendedName>
        <fullName evidence="1">hAT-like transposase RNase-H fold domain-containing protein</fullName>
    </recommendedName>
</protein>
<evidence type="ECO:0000313" key="2">
    <source>
        <dbReference type="EMBL" id="VFQ62699.1"/>
    </source>
</evidence>
<name>A0A484KI25_9ASTE</name>